<evidence type="ECO:0000256" key="7">
    <source>
        <dbReference type="SAM" id="SignalP"/>
    </source>
</evidence>
<evidence type="ECO:0000259" key="8">
    <source>
        <dbReference type="PROSITE" id="PS51530"/>
    </source>
</evidence>
<dbReference type="Proteomes" id="UP001152622">
    <property type="component" value="Chromosome 2"/>
</dbReference>
<organism evidence="9 10">
    <name type="scientific">Synaphobranchus kaupii</name>
    <name type="common">Kaup's arrowtooth eel</name>
    <dbReference type="NCBI Taxonomy" id="118154"/>
    <lineage>
        <taxon>Eukaryota</taxon>
        <taxon>Metazoa</taxon>
        <taxon>Chordata</taxon>
        <taxon>Craniata</taxon>
        <taxon>Vertebrata</taxon>
        <taxon>Euteleostomi</taxon>
        <taxon>Actinopterygii</taxon>
        <taxon>Neopterygii</taxon>
        <taxon>Teleostei</taxon>
        <taxon>Anguilliformes</taxon>
        <taxon>Synaphobranchidae</taxon>
        <taxon>Synaphobranchus</taxon>
    </lineage>
</organism>
<feature type="domain" description="Cystatin fetuin-B-type" evidence="8">
    <location>
        <begin position="17"/>
        <end position="131"/>
    </location>
</feature>
<dbReference type="PANTHER" id="PTHR13814">
    <property type="entry name" value="FETUIN"/>
    <property type="match status" value="1"/>
</dbReference>
<reference evidence="9" key="1">
    <citation type="journal article" date="2023" name="Science">
        <title>Genome structures resolve the early diversification of teleost fishes.</title>
        <authorList>
            <person name="Parey E."/>
            <person name="Louis A."/>
            <person name="Montfort J."/>
            <person name="Bouchez O."/>
            <person name="Roques C."/>
            <person name="Iampietro C."/>
            <person name="Lluch J."/>
            <person name="Castinel A."/>
            <person name="Donnadieu C."/>
            <person name="Desvignes T."/>
            <person name="Floi Bucao C."/>
            <person name="Jouanno E."/>
            <person name="Wen M."/>
            <person name="Mejri S."/>
            <person name="Dirks R."/>
            <person name="Jansen H."/>
            <person name="Henkel C."/>
            <person name="Chen W.J."/>
            <person name="Zahm M."/>
            <person name="Cabau C."/>
            <person name="Klopp C."/>
            <person name="Thompson A.W."/>
            <person name="Robinson-Rechavi M."/>
            <person name="Braasch I."/>
            <person name="Lecointre G."/>
            <person name="Bobe J."/>
            <person name="Postlethwait J.H."/>
            <person name="Berthelot C."/>
            <person name="Roest Crollius H."/>
            <person name="Guiguen Y."/>
        </authorList>
    </citation>
    <scope>NUCLEOTIDE SEQUENCE</scope>
    <source>
        <strain evidence="9">WJC10195</strain>
    </source>
</reference>
<dbReference type="GO" id="GO:0060255">
    <property type="term" value="P:regulation of macromolecule metabolic process"/>
    <property type="evidence" value="ECO:0007669"/>
    <property type="project" value="UniProtKB-ARBA"/>
</dbReference>
<proteinExistence type="predicted"/>
<evidence type="ECO:0000256" key="4">
    <source>
        <dbReference type="ARBA" id="ARBA00022737"/>
    </source>
</evidence>
<evidence type="ECO:0000313" key="9">
    <source>
        <dbReference type="EMBL" id="KAJ8374351.1"/>
    </source>
</evidence>
<dbReference type="SMART" id="SM00043">
    <property type="entry name" value="CY"/>
    <property type="match status" value="2"/>
</dbReference>
<keyword evidence="10" id="KW-1185">Reference proteome</keyword>
<dbReference type="GO" id="GO:0004869">
    <property type="term" value="F:cysteine-type endopeptidase inhibitor activity"/>
    <property type="evidence" value="ECO:0007669"/>
    <property type="project" value="InterPro"/>
</dbReference>
<evidence type="ECO:0000313" key="10">
    <source>
        <dbReference type="Proteomes" id="UP001152622"/>
    </source>
</evidence>
<dbReference type="Gene3D" id="3.10.450.10">
    <property type="match status" value="2"/>
</dbReference>
<dbReference type="PANTHER" id="PTHR13814:SF10">
    <property type="entry name" value="FETUIN-B"/>
    <property type="match status" value="1"/>
</dbReference>
<feature type="signal peptide" evidence="7">
    <location>
        <begin position="1"/>
        <end position="16"/>
    </location>
</feature>
<keyword evidence="3 7" id="KW-0732">Signal</keyword>
<evidence type="ECO:0000256" key="3">
    <source>
        <dbReference type="ARBA" id="ARBA00022729"/>
    </source>
</evidence>
<keyword evidence="5" id="KW-1015">Disulfide bond</keyword>
<dbReference type="InterPro" id="IPR025764">
    <property type="entry name" value="Cystatin_Fetuin_B"/>
</dbReference>
<dbReference type="Pfam" id="PF00031">
    <property type="entry name" value="Cystatin"/>
    <property type="match status" value="2"/>
</dbReference>
<keyword evidence="4" id="KW-0677">Repeat</keyword>
<keyword evidence="2" id="KW-0964">Secreted</keyword>
<sequence>MKHCGLLLLVCACVYGAPVGPSLEPGSCKDPSTRGAAELALTRINRDRRQGFVFSLNRLSNAHHTMHGPMGVVFYLTLDVLETNCHVLSKRDWKSCEVRQAEDTPIYGQCKATIYINKVKRIVRLYRYSCIVRPAAPSRISRICPDCPSMIDQDDKSVLKTVKMSLEKYNRESGNANYFGLLNVTRASAQSGIAEFTFAEFTIQETVCSNSTDAAEAAKCALMDCEFAHKGHCKASYFQSPDGEDSFEINCDIFEPEGAEKEKQRHLLGGEHDHSHNHTQEDQPALERPVEKEPTILPFPSALSPQCSVGLKRGSSFIDKLFDEDPFFKPTAAV</sequence>
<evidence type="ECO:0000256" key="5">
    <source>
        <dbReference type="ARBA" id="ARBA00023157"/>
    </source>
</evidence>
<dbReference type="PROSITE" id="PS51530">
    <property type="entry name" value="CYSTATIN_FETUIN_B"/>
    <property type="match status" value="2"/>
</dbReference>
<dbReference type="AlphaFoldDB" id="A0A9Q1G344"/>
<dbReference type="InterPro" id="IPR001363">
    <property type="entry name" value="Prot_inh_fetuin_CS"/>
</dbReference>
<evidence type="ECO:0000256" key="2">
    <source>
        <dbReference type="ARBA" id="ARBA00022525"/>
    </source>
</evidence>
<name>A0A9Q1G344_SYNKA</name>
<comment type="caution">
    <text evidence="9">The sequence shown here is derived from an EMBL/GenBank/DDBJ whole genome shotgun (WGS) entry which is preliminary data.</text>
</comment>
<dbReference type="SUPFAM" id="SSF54403">
    <property type="entry name" value="Cystatin/monellin"/>
    <property type="match status" value="2"/>
</dbReference>
<dbReference type="PROSITE" id="PS01255">
    <property type="entry name" value="FETUIN_2"/>
    <property type="match status" value="1"/>
</dbReference>
<protein>
    <recommendedName>
        <fullName evidence="8">Cystatin fetuin-B-type domain-containing protein</fullName>
    </recommendedName>
</protein>
<dbReference type="GO" id="GO:0005615">
    <property type="term" value="C:extracellular space"/>
    <property type="evidence" value="ECO:0007669"/>
    <property type="project" value="InterPro"/>
</dbReference>
<accession>A0A9Q1G344</accession>
<comment type="subcellular location">
    <subcellularLocation>
        <location evidence="1">Secreted</location>
    </subcellularLocation>
</comment>
<dbReference type="InterPro" id="IPR050735">
    <property type="entry name" value="Kininogen_Fetuin_HRG"/>
</dbReference>
<feature type="chain" id="PRO_5040194493" description="Cystatin fetuin-B-type domain-containing protein" evidence="7">
    <location>
        <begin position="17"/>
        <end position="334"/>
    </location>
</feature>
<dbReference type="InterPro" id="IPR046350">
    <property type="entry name" value="Cystatin_sf"/>
</dbReference>
<dbReference type="FunFam" id="3.10.450.10:FF:000005">
    <property type="entry name" value="Histidine-rich glycoprotein"/>
    <property type="match status" value="1"/>
</dbReference>
<dbReference type="InterPro" id="IPR000010">
    <property type="entry name" value="Cystatin_dom"/>
</dbReference>
<dbReference type="EMBL" id="JAINUF010000002">
    <property type="protein sequence ID" value="KAJ8374351.1"/>
    <property type="molecule type" value="Genomic_DNA"/>
</dbReference>
<evidence type="ECO:0000256" key="1">
    <source>
        <dbReference type="ARBA" id="ARBA00004613"/>
    </source>
</evidence>
<gene>
    <name evidence="9" type="ORF">SKAU_G00049310</name>
</gene>
<dbReference type="OrthoDB" id="9941887at2759"/>
<feature type="domain" description="Cystatin fetuin-B-type" evidence="8">
    <location>
        <begin position="142"/>
        <end position="252"/>
    </location>
</feature>
<evidence type="ECO:0000256" key="6">
    <source>
        <dbReference type="ARBA" id="ARBA00023180"/>
    </source>
</evidence>
<dbReference type="CDD" id="cd00042">
    <property type="entry name" value="CY"/>
    <property type="match status" value="1"/>
</dbReference>
<keyword evidence="6" id="KW-0325">Glycoprotein</keyword>